<organism evidence="1 2">
    <name type="scientific">Liparis tanakae</name>
    <name type="common">Tanaka's snailfish</name>
    <dbReference type="NCBI Taxonomy" id="230148"/>
    <lineage>
        <taxon>Eukaryota</taxon>
        <taxon>Metazoa</taxon>
        <taxon>Chordata</taxon>
        <taxon>Craniata</taxon>
        <taxon>Vertebrata</taxon>
        <taxon>Euteleostomi</taxon>
        <taxon>Actinopterygii</taxon>
        <taxon>Neopterygii</taxon>
        <taxon>Teleostei</taxon>
        <taxon>Neoteleostei</taxon>
        <taxon>Acanthomorphata</taxon>
        <taxon>Eupercaria</taxon>
        <taxon>Perciformes</taxon>
        <taxon>Cottioidei</taxon>
        <taxon>Cottales</taxon>
        <taxon>Liparidae</taxon>
        <taxon>Liparis</taxon>
    </lineage>
</organism>
<evidence type="ECO:0000313" key="1">
    <source>
        <dbReference type="EMBL" id="TNN26533.1"/>
    </source>
</evidence>
<dbReference type="Proteomes" id="UP000314294">
    <property type="component" value="Unassembled WGS sequence"/>
</dbReference>
<name>A0A4Z2ECT3_9TELE</name>
<reference evidence="1 2" key="1">
    <citation type="submission" date="2019-03" db="EMBL/GenBank/DDBJ databases">
        <title>First draft genome of Liparis tanakae, snailfish: a comprehensive survey of snailfish specific genes.</title>
        <authorList>
            <person name="Kim W."/>
            <person name="Song I."/>
            <person name="Jeong J.-H."/>
            <person name="Kim D."/>
            <person name="Kim S."/>
            <person name="Ryu S."/>
            <person name="Song J.Y."/>
            <person name="Lee S.K."/>
        </authorList>
    </citation>
    <scope>NUCLEOTIDE SEQUENCE [LARGE SCALE GENOMIC DNA]</scope>
    <source>
        <tissue evidence="1">Muscle</tissue>
    </source>
</reference>
<comment type="caution">
    <text evidence="1">The sequence shown here is derived from an EMBL/GenBank/DDBJ whole genome shotgun (WGS) entry which is preliminary data.</text>
</comment>
<dbReference type="OrthoDB" id="8950160at2759"/>
<accession>A0A4Z2ECT3</accession>
<sequence>MVFIPLPVSEAFPVFDPSAPDQKLFCFTCEDKDRCPKLTQIYETNGRDTLLYQRGSNEPIPGCSGVPTDVHNCSVCLNKSGTIIIISSQNKIDVEDENGTIPVIAIDCMYNKNVLNTNCTTSQLKRRSLNGPFIRHTSCTN</sequence>
<keyword evidence="2" id="KW-1185">Reference proteome</keyword>
<proteinExistence type="predicted"/>
<gene>
    <name evidence="1" type="ORF">EYF80_063331</name>
</gene>
<evidence type="ECO:0000313" key="2">
    <source>
        <dbReference type="Proteomes" id="UP000314294"/>
    </source>
</evidence>
<protein>
    <submittedName>
        <fullName evidence="1">Uncharacterized protein</fullName>
    </submittedName>
</protein>
<dbReference type="EMBL" id="SRLO01010039">
    <property type="protein sequence ID" value="TNN26533.1"/>
    <property type="molecule type" value="Genomic_DNA"/>
</dbReference>
<dbReference type="AlphaFoldDB" id="A0A4Z2ECT3"/>